<protein>
    <recommendedName>
        <fullName evidence="3">DUF2793 domain-containing protein</fullName>
    </recommendedName>
</protein>
<evidence type="ECO:0000313" key="2">
    <source>
        <dbReference type="Proteomes" id="UP000614261"/>
    </source>
</evidence>
<accession>A0ABQ1IUZ6</accession>
<dbReference type="EMBL" id="BMGD01000001">
    <property type="protein sequence ID" value="GGB51930.1"/>
    <property type="molecule type" value="Genomic_DNA"/>
</dbReference>
<evidence type="ECO:0008006" key="3">
    <source>
        <dbReference type="Google" id="ProtNLM"/>
    </source>
</evidence>
<dbReference type="Proteomes" id="UP000614261">
    <property type="component" value="Unassembled WGS sequence"/>
</dbReference>
<name>A0ABQ1IUZ6_9SPHN</name>
<dbReference type="InterPro" id="IPR021251">
    <property type="entry name" value="DUF2793"/>
</dbReference>
<reference evidence="2" key="1">
    <citation type="journal article" date="2019" name="Int. J. Syst. Evol. Microbiol.">
        <title>The Global Catalogue of Microorganisms (GCM) 10K type strain sequencing project: providing services to taxonomists for standard genome sequencing and annotation.</title>
        <authorList>
            <consortium name="The Broad Institute Genomics Platform"/>
            <consortium name="The Broad Institute Genome Sequencing Center for Infectious Disease"/>
            <person name="Wu L."/>
            <person name="Ma J."/>
        </authorList>
    </citation>
    <scope>NUCLEOTIDE SEQUENCE [LARGE SCALE GENOMIC DNA]</scope>
    <source>
        <strain evidence="2">CGMCC 1.12851</strain>
    </source>
</reference>
<sequence length="119" mass="12512">MIDALLSGCTESKVSDPATLDLAEGRVWIVDEAPVGAWAGRAGTIAVFTAGGWRFVTPVAGMRMYDRDRAIVRIFDGGAWRGATSAAEPTGGTVIDLEARNALSAVLMALRQFGLLDAT</sequence>
<comment type="caution">
    <text evidence="1">The sequence shown here is derived from an EMBL/GenBank/DDBJ whole genome shotgun (WGS) entry which is preliminary data.</text>
</comment>
<organism evidence="1 2">
    <name type="scientific">Blastomonas aquatica</name>
    <dbReference type="NCBI Taxonomy" id="1510276"/>
    <lineage>
        <taxon>Bacteria</taxon>
        <taxon>Pseudomonadati</taxon>
        <taxon>Pseudomonadota</taxon>
        <taxon>Alphaproteobacteria</taxon>
        <taxon>Sphingomonadales</taxon>
        <taxon>Sphingomonadaceae</taxon>
        <taxon>Blastomonas</taxon>
    </lineage>
</organism>
<dbReference type="Pfam" id="PF10983">
    <property type="entry name" value="DUF2793"/>
    <property type="match status" value="1"/>
</dbReference>
<keyword evidence="2" id="KW-1185">Reference proteome</keyword>
<gene>
    <name evidence="1" type="ORF">GCM10010833_03340</name>
</gene>
<evidence type="ECO:0000313" key="1">
    <source>
        <dbReference type="EMBL" id="GGB51930.1"/>
    </source>
</evidence>
<proteinExistence type="predicted"/>